<evidence type="ECO:0000313" key="1">
    <source>
        <dbReference type="EMBL" id="POM73682.1"/>
    </source>
</evidence>
<keyword evidence="2" id="KW-1185">Reference proteome</keyword>
<reference evidence="1 2" key="1">
    <citation type="journal article" date="2017" name="Genome Biol. Evol.">
        <title>Phytophthora megakarya and P. palmivora, closely related causal agents of cacao black pod rot, underwent increases in genome sizes and gene numbers by different mechanisms.</title>
        <authorList>
            <person name="Ali S.S."/>
            <person name="Shao J."/>
            <person name="Lary D.J."/>
            <person name="Kronmiller B."/>
            <person name="Shen D."/>
            <person name="Strem M.D."/>
            <person name="Amoako-Attah I."/>
            <person name="Akrofi A.Y."/>
            <person name="Begoude B.A."/>
            <person name="Ten Hoopen G.M."/>
            <person name="Coulibaly K."/>
            <person name="Kebe B.I."/>
            <person name="Melnick R.L."/>
            <person name="Guiltinan M.J."/>
            <person name="Tyler B.M."/>
            <person name="Meinhardt L.W."/>
            <person name="Bailey B.A."/>
        </authorList>
    </citation>
    <scope>NUCLEOTIDE SEQUENCE [LARGE SCALE GENOMIC DNA]</scope>
    <source>
        <strain evidence="2">sbr112.9</strain>
    </source>
</reference>
<name>A0A2P4Y799_9STRA</name>
<dbReference type="AlphaFoldDB" id="A0A2P4Y799"/>
<comment type="caution">
    <text evidence="1">The sequence shown here is derived from an EMBL/GenBank/DDBJ whole genome shotgun (WGS) entry which is preliminary data.</text>
</comment>
<dbReference type="InterPro" id="IPR016197">
    <property type="entry name" value="Chromo-like_dom_sf"/>
</dbReference>
<dbReference type="EMBL" id="NCKW01005044">
    <property type="protein sequence ID" value="POM73682.1"/>
    <property type="molecule type" value="Genomic_DNA"/>
</dbReference>
<evidence type="ECO:0008006" key="3">
    <source>
        <dbReference type="Google" id="ProtNLM"/>
    </source>
</evidence>
<gene>
    <name evidence="1" type="ORF">PHPALM_9453</name>
</gene>
<proteinExistence type="predicted"/>
<sequence length="107" mass="11908">MTSWFTKSTPKENLCGEGARRSKEVYKYTGLDGCKAGIRSRTGTLVNTEATDAMIGDGGGEVLGSPPEQGGEYRYPVKWTHLNEPSWEPQDNLRLIYKYRMSTAEKG</sequence>
<dbReference type="Proteomes" id="UP000237271">
    <property type="component" value="Unassembled WGS sequence"/>
</dbReference>
<dbReference type="Gene3D" id="2.40.50.40">
    <property type="match status" value="1"/>
</dbReference>
<organism evidence="1 2">
    <name type="scientific">Phytophthora palmivora</name>
    <dbReference type="NCBI Taxonomy" id="4796"/>
    <lineage>
        <taxon>Eukaryota</taxon>
        <taxon>Sar</taxon>
        <taxon>Stramenopiles</taxon>
        <taxon>Oomycota</taxon>
        <taxon>Peronosporomycetes</taxon>
        <taxon>Peronosporales</taxon>
        <taxon>Peronosporaceae</taxon>
        <taxon>Phytophthora</taxon>
    </lineage>
</organism>
<accession>A0A2P4Y799</accession>
<dbReference type="SUPFAM" id="SSF54160">
    <property type="entry name" value="Chromo domain-like"/>
    <property type="match status" value="1"/>
</dbReference>
<evidence type="ECO:0000313" key="2">
    <source>
        <dbReference type="Proteomes" id="UP000237271"/>
    </source>
</evidence>
<protein>
    <recommendedName>
        <fullName evidence="3">Chromo domain-containing protein</fullName>
    </recommendedName>
</protein>